<dbReference type="Proteomes" id="UP001056384">
    <property type="component" value="Chromosome 10"/>
</dbReference>
<feature type="compositionally biased region" description="Polar residues" evidence="1">
    <location>
        <begin position="287"/>
        <end position="307"/>
    </location>
</feature>
<feature type="compositionally biased region" description="Polar residues" evidence="1">
    <location>
        <begin position="226"/>
        <end position="239"/>
    </location>
</feature>
<feature type="region of interest" description="Disordered" evidence="1">
    <location>
        <begin position="1"/>
        <end position="30"/>
    </location>
</feature>
<keyword evidence="2" id="KW-1133">Transmembrane helix</keyword>
<dbReference type="EMBL" id="CP099427">
    <property type="protein sequence ID" value="USW58216.1"/>
    <property type="molecule type" value="Genomic_DNA"/>
</dbReference>
<accession>A0A9Q9ENW6</accession>
<feature type="region of interest" description="Disordered" evidence="1">
    <location>
        <begin position="226"/>
        <end position="307"/>
    </location>
</feature>
<keyword evidence="4" id="KW-1185">Reference proteome</keyword>
<evidence type="ECO:0000256" key="2">
    <source>
        <dbReference type="SAM" id="Phobius"/>
    </source>
</evidence>
<sequence>MANNFVRGPQGVTNNNDEGDEEGRPFGGPQQFSAYLSSIYEQAQAATGSINVVTQTTMQDDSTMTASPDDGTIDISDVETTDGLHSFTAEPSSSSYSSYPGTTLATQTSSQLQQTSPPQNTDTPLLHAAQSDGNDDGGLSDGQLAAAIAVPIIFTALFSLLAFLIFRRRRRSSQNQTRPDTSNSNSSRSAGFFGLREKWGSLKSSASSQHNEKSPEVSSAHNNAYMTGLDTSSRDTTSSPHDEPPPYPANDAPVLARNMTNFSHPRPSQDLHAAPPAPAASDDFRTPNPSFLRSGRPGSTRSINSDAYSDTASIHSARAARMSVGTVILPGMYAAHGANKSGSEGDPFETPTPSLMLGRGRSRQDSGESKDSGKSKESLDVR</sequence>
<feature type="compositionally biased region" description="Basic and acidic residues" evidence="1">
    <location>
        <begin position="362"/>
        <end position="382"/>
    </location>
</feature>
<proteinExistence type="predicted"/>
<reference evidence="3" key="1">
    <citation type="submission" date="2022-06" db="EMBL/GenBank/DDBJ databases">
        <title>Complete genome sequences of two strains of the flax pathogen Septoria linicola.</title>
        <authorList>
            <person name="Lapalu N."/>
            <person name="Simon A."/>
            <person name="Demenou B."/>
            <person name="Paumier D."/>
            <person name="Guillot M.-P."/>
            <person name="Gout L."/>
            <person name="Valade R."/>
        </authorList>
    </citation>
    <scope>NUCLEOTIDE SEQUENCE</scope>
    <source>
        <strain evidence="3">SE15195</strain>
    </source>
</reference>
<feature type="compositionally biased region" description="Polar residues" evidence="1">
    <location>
        <begin position="174"/>
        <end position="189"/>
    </location>
</feature>
<feature type="region of interest" description="Disordered" evidence="1">
    <location>
        <begin position="84"/>
        <end position="137"/>
    </location>
</feature>
<protein>
    <submittedName>
        <fullName evidence="3">Uncharacterized protein</fullName>
    </submittedName>
</protein>
<evidence type="ECO:0000256" key="1">
    <source>
        <dbReference type="SAM" id="MobiDB-lite"/>
    </source>
</evidence>
<organism evidence="3 4">
    <name type="scientific">Septoria linicola</name>
    <dbReference type="NCBI Taxonomy" id="215465"/>
    <lineage>
        <taxon>Eukaryota</taxon>
        <taxon>Fungi</taxon>
        <taxon>Dikarya</taxon>
        <taxon>Ascomycota</taxon>
        <taxon>Pezizomycotina</taxon>
        <taxon>Dothideomycetes</taxon>
        <taxon>Dothideomycetidae</taxon>
        <taxon>Mycosphaerellales</taxon>
        <taxon>Mycosphaerellaceae</taxon>
        <taxon>Septoria</taxon>
    </lineage>
</organism>
<feature type="transmembrane region" description="Helical" evidence="2">
    <location>
        <begin position="144"/>
        <end position="166"/>
    </location>
</feature>
<evidence type="ECO:0000313" key="4">
    <source>
        <dbReference type="Proteomes" id="UP001056384"/>
    </source>
</evidence>
<feature type="compositionally biased region" description="Low complexity" evidence="1">
    <location>
        <begin position="92"/>
        <end position="119"/>
    </location>
</feature>
<dbReference type="AlphaFoldDB" id="A0A9Q9ENW6"/>
<evidence type="ECO:0000313" key="3">
    <source>
        <dbReference type="EMBL" id="USW58216.1"/>
    </source>
</evidence>
<keyword evidence="2" id="KW-0472">Membrane</keyword>
<keyword evidence="2" id="KW-0812">Transmembrane</keyword>
<name>A0A9Q9ENW6_9PEZI</name>
<feature type="region of interest" description="Disordered" evidence="1">
    <location>
        <begin position="335"/>
        <end position="382"/>
    </location>
</feature>
<gene>
    <name evidence="3" type="ORF">Slin15195_G115350</name>
</gene>
<feature type="region of interest" description="Disordered" evidence="1">
    <location>
        <begin position="171"/>
        <end position="191"/>
    </location>
</feature>